<comment type="caution">
    <text evidence="1">The sequence shown here is derived from an EMBL/GenBank/DDBJ whole genome shotgun (WGS) entry which is preliminary data.</text>
</comment>
<dbReference type="AlphaFoldDB" id="A0AAD7SVR6"/>
<sequence length="98" mass="10359">MSPLGEGLVFSVFSFSPLSSSLPRLPAALNQRAERRGEAPGGRQTRLMAADQNQLTKILSSVAGYVSDTASVLFTPPPPASFHCAWRGLGLRANSACL</sequence>
<evidence type="ECO:0000313" key="2">
    <source>
        <dbReference type="Proteomes" id="UP001221898"/>
    </source>
</evidence>
<reference evidence="1" key="1">
    <citation type="journal article" date="2023" name="Science">
        <title>Genome structures resolve the early diversification of teleost fishes.</title>
        <authorList>
            <person name="Parey E."/>
            <person name="Louis A."/>
            <person name="Montfort J."/>
            <person name="Bouchez O."/>
            <person name="Roques C."/>
            <person name="Iampietro C."/>
            <person name="Lluch J."/>
            <person name="Castinel A."/>
            <person name="Donnadieu C."/>
            <person name="Desvignes T."/>
            <person name="Floi Bucao C."/>
            <person name="Jouanno E."/>
            <person name="Wen M."/>
            <person name="Mejri S."/>
            <person name="Dirks R."/>
            <person name="Jansen H."/>
            <person name="Henkel C."/>
            <person name="Chen W.J."/>
            <person name="Zahm M."/>
            <person name="Cabau C."/>
            <person name="Klopp C."/>
            <person name="Thompson A.W."/>
            <person name="Robinson-Rechavi M."/>
            <person name="Braasch I."/>
            <person name="Lecointre G."/>
            <person name="Bobe J."/>
            <person name="Postlethwait J.H."/>
            <person name="Berthelot C."/>
            <person name="Roest Crollius H."/>
            <person name="Guiguen Y."/>
        </authorList>
    </citation>
    <scope>NUCLEOTIDE SEQUENCE</scope>
    <source>
        <strain evidence="1">NC1722</strain>
    </source>
</reference>
<proteinExistence type="predicted"/>
<keyword evidence="2" id="KW-1185">Reference proteome</keyword>
<organism evidence="1 2">
    <name type="scientific">Aldrovandia affinis</name>
    <dbReference type="NCBI Taxonomy" id="143900"/>
    <lineage>
        <taxon>Eukaryota</taxon>
        <taxon>Metazoa</taxon>
        <taxon>Chordata</taxon>
        <taxon>Craniata</taxon>
        <taxon>Vertebrata</taxon>
        <taxon>Euteleostomi</taxon>
        <taxon>Actinopterygii</taxon>
        <taxon>Neopterygii</taxon>
        <taxon>Teleostei</taxon>
        <taxon>Notacanthiformes</taxon>
        <taxon>Halosauridae</taxon>
        <taxon>Aldrovandia</taxon>
    </lineage>
</organism>
<accession>A0AAD7SVR6</accession>
<dbReference type="Proteomes" id="UP001221898">
    <property type="component" value="Unassembled WGS sequence"/>
</dbReference>
<gene>
    <name evidence="1" type="ORF">AAFF_G00253460</name>
</gene>
<name>A0AAD7SVR6_9TELE</name>
<dbReference type="EMBL" id="JAINUG010000034">
    <property type="protein sequence ID" value="KAJ8408711.1"/>
    <property type="molecule type" value="Genomic_DNA"/>
</dbReference>
<evidence type="ECO:0000313" key="1">
    <source>
        <dbReference type="EMBL" id="KAJ8408711.1"/>
    </source>
</evidence>
<protein>
    <submittedName>
        <fullName evidence="1">Uncharacterized protein</fullName>
    </submittedName>
</protein>